<dbReference type="RefSeq" id="XP_007476144.1">
    <property type="nucleotide sequence ID" value="XM_007476082.3"/>
</dbReference>
<feature type="compositionally biased region" description="Basic and acidic residues" evidence="4">
    <location>
        <begin position="29"/>
        <end position="44"/>
    </location>
</feature>
<evidence type="ECO:0000259" key="5">
    <source>
        <dbReference type="PROSITE" id="PS50174"/>
    </source>
</evidence>
<evidence type="ECO:0000256" key="3">
    <source>
        <dbReference type="ARBA" id="ARBA00030688"/>
    </source>
</evidence>
<dbReference type="GeneID" id="100031689"/>
<dbReference type="Pfam" id="PF01585">
    <property type="entry name" value="G-patch"/>
    <property type="match status" value="1"/>
</dbReference>
<dbReference type="RefSeq" id="XP_007476149.1">
    <property type="nucleotide sequence ID" value="XM_007476087.3"/>
</dbReference>
<dbReference type="STRING" id="13616.ENSMODP00000019094"/>
<keyword evidence="7" id="KW-1185">Reference proteome</keyword>
<name>F6T6L9_MONDO</name>
<dbReference type="PANTHER" id="PTHR21032:SF0">
    <property type="entry name" value="G PATCH DOMAIN-CONTAINING PROTEIN 11"/>
    <property type="match status" value="1"/>
</dbReference>
<organism evidence="6 7">
    <name type="scientific">Monodelphis domestica</name>
    <name type="common">Gray short-tailed opossum</name>
    <dbReference type="NCBI Taxonomy" id="13616"/>
    <lineage>
        <taxon>Eukaryota</taxon>
        <taxon>Metazoa</taxon>
        <taxon>Chordata</taxon>
        <taxon>Craniata</taxon>
        <taxon>Vertebrata</taxon>
        <taxon>Euteleostomi</taxon>
        <taxon>Mammalia</taxon>
        <taxon>Metatheria</taxon>
        <taxon>Didelphimorphia</taxon>
        <taxon>Didelphidae</taxon>
        <taxon>Monodelphis</taxon>
    </lineage>
</organism>
<reference evidence="6 7" key="1">
    <citation type="journal article" date="2007" name="Nature">
        <title>Genome of the marsupial Monodelphis domestica reveals innovation in non-coding sequences.</title>
        <authorList>
            <person name="Mikkelsen T.S."/>
            <person name="Wakefield M.J."/>
            <person name="Aken B."/>
            <person name="Amemiya C.T."/>
            <person name="Chang J.L."/>
            <person name="Duke S."/>
            <person name="Garber M."/>
            <person name="Gentles A.J."/>
            <person name="Goodstadt L."/>
            <person name="Heger A."/>
            <person name="Jurka J."/>
            <person name="Kamal M."/>
            <person name="Mauceli E."/>
            <person name="Searle S.M."/>
            <person name="Sharpe T."/>
            <person name="Baker M.L."/>
            <person name="Batzer M.A."/>
            <person name="Benos P.V."/>
            <person name="Belov K."/>
            <person name="Clamp M."/>
            <person name="Cook A."/>
            <person name="Cuff J."/>
            <person name="Das R."/>
            <person name="Davidow L."/>
            <person name="Deakin J.E."/>
            <person name="Fazzari M.J."/>
            <person name="Glass J.L."/>
            <person name="Grabherr M."/>
            <person name="Greally J.M."/>
            <person name="Gu W."/>
            <person name="Hore T.A."/>
            <person name="Huttley G.A."/>
            <person name="Kleber M."/>
            <person name="Jirtle R.L."/>
            <person name="Koina E."/>
            <person name="Lee J.T."/>
            <person name="Mahony S."/>
            <person name="Marra M.A."/>
            <person name="Miller R.D."/>
            <person name="Nicholls R.D."/>
            <person name="Oda M."/>
            <person name="Papenfuss A.T."/>
            <person name="Parra Z.E."/>
            <person name="Pollock D.D."/>
            <person name="Ray D.A."/>
            <person name="Schein J.E."/>
            <person name="Speed T.P."/>
            <person name="Thompson K."/>
            <person name="VandeBerg J.L."/>
            <person name="Wade C.M."/>
            <person name="Walker J.A."/>
            <person name="Waters P.D."/>
            <person name="Webber C."/>
            <person name="Weidman J.R."/>
            <person name="Xie X."/>
            <person name="Zody M.C."/>
            <person name="Baldwin J."/>
            <person name="Abdouelleil A."/>
            <person name="Abdulkadir J."/>
            <person name="Abebe A."/>
            <person name="Abera B."/>
            <person name="Abreu J."/>
            <person name="Acer S.C."/>
            <person name="Aftuck L."/>
            <person name="Alexander A."/>
            <person name="An P."/>
            <person name="Anderson E."/>
            <person name="Anderson S."/>
            <person name="Arachi H."/>
            <person name="Azer M."/>
            <person name="Bachantsang P."/>
            <person name="Barry A."/>
            <person name="Bayul T."/>
            <person name="Berlin A."/>
            <person name="Bessette D."/>
            <person name="Bloom T."/>
            <person name="Bloom T."/>
            <person name="Boguslavskiy L."/>
            <person name="Bonnet C."/>
            <person name="Boukhgalter B."/>
            <person name="Bourzgui I."/>
            <person name="Brown A."/>
            <person name="Cahill P."/>
            <person name="Channer S."/>
            <person name="Cheshatsang Y."/>
            <person name="Chuda L."/>
            <person name="Citroen M."/>
            <person name="Collymore A."/>
            <person name="Cooke P."/>
            <person name="Costello M."/>
            <person name="D'Aco K."/>
            <person name="Daza R."/>
            <person name="De Haan G."/>
            <person name="DeGray S."/>
            <person name="DeMaso C."/>
            <person name="Dhargay N."/>
            <person name="Dooley K."/>
            <person name="Dooley E."/>
            <person name="Doricent M."/>
            <person name="Dorje P."/>
            <person name="Dorjee K."/>
            <person name="Dupes A."/>
            <person name="Elong R."/>
            <person name="Falk J."/>
            <person name="Farina A."/>
            <person name="Faro S."/>
            <person name="Ferguson D."/>
            <person name="Fisher S."/>
            <person name="Foley C.D."/>
            <person name="Franke A."/>
            <person name="Friedrich D."/>
            <person name="Gadbois L."/>
            <person name="Gearin G."/>
            <person name="Gearin C.R."/>
            <person name="Giannoukos G."/>
            <person name="Goode T."/>
            <person name="Graham J."/>
            <person name="Grandbois E."/>
            <person name="Grewal S."/>
            <person name="Gyaltsen K."/>
            <person name="Hafez N."/>
            <person name="Hagos B."/>
            <person name="Hall J."/>
            <person name="Henson C."/>
            <person name="Hollinger A."/>
            <person name="Honan T."/>
            <person name="Huard M.D."/>
            <person name="Hughes L."/>
            <person name="Hurhula B."/>
            <person name="Husby M.E."/>
            <person name="Kamat A."/>
            <person name="Kanga B."/>
            <person name="Kashin S."/>
            <person name="Khazanovich D."/>
            <person name="Kisner P."/>
            <person name="Lance K."/>
            <person name="Lara M."/>
            <person name="Lee W."/>
            <person name="Lennon N."/>
            <person name="Letendre F."/>
            <person name="LeVine R."/>
            <person name="Lipovsky A."/>
            <person name="Liu X."/>
            <person name="Liu J."/>
            <person name="Liu S."/>
            <person name="Lokyitsang T."/>
            <person name="Lokyitsang Y."/>
            <person name="Lubonja R."/>
            <person name="Lui A."/>
            <person name="MacDonald P."/>
            <person name="Magnisalis V."/>
            <person name="Maru K."/>
            <person name="Matthews C."/>
            <person name="McCusker W."/>
            <person name="McDonough S."/>
            <person name="Mehta T."/>
            <person name="Meldrim J."/>
            <person name="Meneus L."/>
            <person name="Mihai O."/>
            <person name="Mihalev A."/>
            <person name="Mihova T."/>
            <person name="Mittelman R."/>
            <person name="Mlenga V."/>
            <person name="Montmayeur A."/>
            <person name="Mulrain L."/>
            <person name="Navidi A."/>
            <person name="Naylor J."/>
            <person name="Negash T."/>
            <person name="Nguyen T."/>
            <person name="Nguyen N."/>
            <person name="Nicol R."/>
            <person name="Norbu C."/>
            <person name="Norbu N."/>
            <person name="Novod N."/>
            <person name="O'Neill B."/>
            <person name="Osman S."/>
            <person name="Markiewicz E."/>
            <person name="Oyono O.L."/>
            <person name="Patti C."/>
            <person name="Phunkhang P."/>
            <person name="Pierre F."/>
            <person name="Priest M."/>
            <person name="Raghuraman S."/>
            <person name="Rege F."/>
            <person name="Reyes R."/>
            <person name="Rise C."/>
            <person name="Rogov P."/>
            <person name="Ross K."/>
            <person name="Ryan E."/>
            <person name="Settipalli S."/>
            <person name="Shea T."/>
            <person name="Sherpa N."/>
            <person name="Shi L."/>
            <person name="Shih D."/>
            <person name="Sparrow T."/>
            <person name="Spaulding J."/>
            <person name="Stalker J."/>
            <person name="Stange-Thomann N."/>
            <person name="Stavropoulos S."/>
            <person name="Stone C."/>
            <person name="Strader C."/>
            <person name="Tesfaye S."/>
            <person name="Thomson T."/>
            <person name="Thoulutsang Y."/>
            <person name="Thoulutsang D."/>
            <person name="Topham K."/>
            <person name="Topping I."/>
            <person name="Tsamla T."/>
            <person name="Vassiliev H."/>
            <person name="Vo A."/>
            <person name="Wangchuk T."/>
            <person name="Wangdi T."/>
            <person name="Weiand M."/>
            <person name="Wilkinson J."/>
            <person name="Wilson A."/>
            <person name="Yadav S."/>
            <person name="Young G."/>
            <person name="Yu Q."/>
            <person name="Zembek L."/>
            <person name="Zhong D."/>
            <person name="Zimmer A."/>
            <person name="Zwirko Z."/>
            <person name="Jaffe D.B."/>
            <person name="Alvarez P."/>
            <person name="Brockman W."/>
            <person name="Butler J."/>
            <person name="Chin C."/>
            <person name="Gnerre S."/>
            <person name="MacCallum I."/>
            <person name="Graves J.A."/>
            <person name="Ponting C.P."/>
            <person name="Breen M."/>
            <person name="Samollow P.B."/>
            <person name="Lander E.S."/>
            <person name="Lindblad-Toh K."/>
        </authorList>
    </citation>
    <scope>NUCLEOTIDE SEQUENCE [LARGE SCALE GENOMIC DNA]</scope>
</reference>
<feature type="domain" description="G-patch" evidence="5">
    <location>
        <begin position="69"/>
        <end position="115"/>
    </location>
</feature>
<dbReference type="OrthoDB" id="786951at2759"/>
<dbReference type="CTD" id="253635"/>
<dbReference type="OMA" id="DYMNMVI"/>
<dbReference type="InterPro" id="IPR025239">
    <property type="entry name" value="DUF4187"/>
</dbReference>
<reference evidence="6" key="2">
    <citation type="submission" date="2025-08" db="UniProtKB">
        <authorList>
            <consortium name="Ensembl"/>
        </authorList>
    </citation>
    <scope>IDENTIFICATION</scope>
</reference>
<dbReference type="Bgee" id="ENSMODG00000015289">
    <property type="expression patterns" value="Expressed in spermatocyte and 20 other cell types or tissues"/>
</dbReference>
<dbReference type="KEGG" id="mdo:100031689"/>
<evidence type="ECO:0000256" key="2">
    <source>
        <dbReference type="ARBA" id="ARBA00021978"/>
    </source>
</evidence>
<dbReference type="Pfam" id="PF13821">
    <property type="entry name" value="DUF4187"/>
    <property type="match status" value="1"/>
</dbReference>
<dbReference type="HOGENOM" id="CLU_046724_3_1_1"/>
<feature type="region of interest" description="Disordered" evidence="4">
    <location>
        <begin position="191"/>
        <end position="210"/>
    </location>
</feature>
<dbReference type="InterPro" id="IPR000467">
    <property type="entry name" value="G_patch_dom"/>
</dbReference>
<dbReference type="RefSeq" id="XP_007476145.1">
    <property type="nucleotide sequence ID" value="XM_007476083.3"/>
</dbReference>
<dbReference type="Proteomes" id="UP000002280">
    <property type="component" value="Chromosome 1"/>
</dbReference>
<protein>
    <recommendedName>
        <fullName evidence="2">G patch domain-containing protein 11</fullName>
    </recommendedName>
    <alternativeName>
        <fullName evidence="3">Coiled-coil domain-containing protein 75</fullName>
    </alternativeName>
</protein>
<dbReference type="GeneTree" id="ENSGT00440000039029"/>
<gene>
    <name evidence="6" type="primary">GPATCH11</name>
</gene>
<dbReference type="GO" id="GO:0003676">
    <property type="term" value="F:nucleic acid binding"/>
    <property type="evidence" value="ECO:0007669"/>
    <property type="project" value="InterPro"/>
</dbReference>
<dbReference type="SMART" id="SM01173">
    <property type="entry name" value="DUF4187"/>
    <property type="match status" value="1"/>
</dbReference>
<dbReference type="SMART" id="SM00443">
    <property type="entry name" value="G_patch"/>
    <property type="match status" value="1"/>
</dbReference>
<sequence length="259" mass="30522">MAEEEDYMSDSFINVKEDIRPGLPMLRRIREAHQKEEKHREANLKNRQKSLREEEEERRENVLKNALGSENKGFALLQKMGYKSGQALGKTGSGIVEPIPLNIKTGRSGIGHETLIKRKAEEELENNRRKIHLRNQYEEKATDQFRLRLKSKKEELKLEGDLKRSQKACHQLDTQKDIQVPKEPWYWFMSEEEEQEDEKEKELEEDEYGDEELSVLEKLQILTKYLREEHLYCIWCGTTYEDEEDLSLNCPGPTSADHD</sequence>
<dbReference type="FunCoup" id="F6T6L9">
    <property type="interactions" value="122"/>
</dbReference>
<dbReference type="PROSITE" id="PS50174">
    <property type="entry name" value="G_PATCH"/>
    <property type="match status" value="1"/>
</dbReference>
<comment type="similarity">
    <text evidence="1">Belongs to the GPATCH11 family.</text>
</comment>
<reference evidence="6" key="3">
    <citation type="submission" date="2025-09" db="UniProtKB">
        <authorList>
            <consortium name="Ensembl"/>
        </authorList>
    </citation>
    <scope>IDENTIFICATION</scope>
</reference>
<accession>F6T6L9</accession>
<feature type="region of interest" description="Disordered" evidence="4">
    <location>
        <begin position="29"/>
        <end position="57"/>
    </location>
</feature>
<evidence type="ECO:0000256" key="1">
    <source>
        <dbReference type="ARBA" id="ARBA00007140"/>
    </source>
</evidence>
<dbReference type="InParanoid" id="F6T6L9"/>
<evidence type="ECO:0000313" key="7">
    <source>
        <dbReference type="Proteomes" id="UP000002280"/>
    </source>
</evidence>
<evidence type="ECO:0000256" key="4">
    <source>
        <dbReference type="SAM" id="MobiDB-lite"/>
    </source>
</evidence>
<dbReference type="PANTHER" id="PTHR21032">
    <property type="entry name" value="G PATCH DOMAIN-CONTAINING PROTEIN 11"/>
    <property type="match status" value="1"/>
</dbReference>
<dbReference type="GO" id="GO:0000776">
    <property type="term" value="C:kinetochore"/>
    <property type="evidence" value="ECO:0000318"/>
    <property type="project" value="GO_Central"/>
</dbReference>
<dbReference type="eggNOG" id="KOG1994">
    <property type="taxonomic scope" value="Eukaryota"/>
</dbReference>
<dbReference type="InterPro" id="IPR039249">
    <property type="entry name" value="GPATCH11"/>
</dbReference>
<dbReference type="RefSeq" id="XP_007476146.1">
    <property type="nucleotide sequence ID" value="XM_007476084.3"/>
</dbReference>
<dbReference type="RefSeq" id="XP_007476147.1">
    <property type="nucleotide sequence ID" value="XM_007476085.3"/>
</dbReference>
<evidence type="ECO:0000313" key="6">
    <source>
        <dbReference type="Ensembl" id="ENSMODP00000019094.3"/>
    </source>
</evidence>
<proteinExistence type="inferred from homology"/>
<dbReference type="AlphaFoldDB" id="F6T6L9"/>
<dbReference type="Ensembl" id="ENSMODT00000019439.4">
    <property type="protein sequence ID" value="ENSMODP00000019094.3"/>
    <property type="gene ID" value="ENSMODG00000015289.4"/>
</dbReference>
<dbReference type="RefSeq" id="XP_007476148.1">
    <property type="nucleotide sequence ID" value="XM_007476086.3"/>
</dbReference>